<comment type="similarity">
    <text evidence="3">Belongs to the acetyltransferase family. RimJ subfamily.</text>
</comment>
<dbReference type="RefSeq" id="WP_007695159.1">
    <property type="nucleotide sequence ID" value="NZ_AJRK01000022.1"/>
</dbReference>
<evidence type="ECO:0000259" key="4">
    <source>
        <dbReference type="PROSITE" id="PS51186"/>
    </source>
</evidence>
<dbReference type="AlphaFoldDB" id="M0LSU5"/>
<dbReference type="eggNOG" id="arCOG00842">
    <property type="taxonomic scope" value="Archaea"/>
</dbReference>
<dbReference type="OrthoDB" id="120213at2157"/>
<reference evidence="5 6" key="1">
    <citation type="journal article" date="2014" name="PLoS Genet.">
        <title>Phylogenetically driven sequencing of extremely halophilic archaea reveals strategies for static and dynamic osmo-response.</title>
        <authorList>
            <person name="Becker E.A."/>
            <person name="Seitzer P.M."/>
            <person name="Tritt A."/>
            <person name="Larsen D."/>
            <person name="Krusor M."/>
            <person name="Yao A.I."/>
            <person name="Wu D."/>
            <person name="Madern D."/>
            <person name="Eisen J.A."/>
            <person name="Darling A.E."/>
            <person name="Facciotti M.T."/>
        </authorList>
    </citation>
    <scope>NUCLEOTIDE SEQUENCE [LARGE SCALE GENOMIC DNA]</scope>
    <source>
        <strain evidence="5 6">100A6</strain>
    </source>
</reference>
<dbReference type="EMBL" id="AOMB01000041">
    <property type="protein sequence ID" value="EMA36491.1"/>
    <property type="molecule type" value="Genomic_DNA"/>
</dbReference>
<dbReference type="Pfam" id="PF13302">
    <property type="entry name" value="Acetyltransf_3"/>
    <property type="match status" value="1"/>
</dbReference>
<sequence length="191" mass="21482">MPGARVEAGERVTLRTIERDDSAFVQRGHANPAIRYPLGVVGHENEHQVEEGFEEFIESDDHANFLVCLDDEEAGPGHPAEDETTPIGVVNATHVDWDRPMLAYWLTPEHHGEGYGTEAVALAVESLFRTYDIHSIAAHAFDYNAASRGVLESLGFTQEGRGREARFVDGEYRDTLMYGLLRREWRANEKE</sequence>
<evidence type="ECO:0000313" key="6">
    <source>
        <dbReference type="Proteomes" id="UP000011566"/>
    </source>
</evidence>
<dbReference type="SUPFAM" id="SSF55729">
    <property type="entry name" value="Acyl-CoA N-acyltransferases (Nat)"/>
    <property type="match status" value="1"/>
</dbReference>
<comment type="caution">
    <text evidence="5">The sequence shown here is derived from an EMBL/GenBank/DDBJ whole genome shotgun (WGS) entry which is preliminary data.</text>
</comment>
<dbReference type="GO" id="GO:0016747">
    <property type="term" value="F:acyltransferase activity, transferring groups other than amino-acyl groups"/>
    <property type="evidence" value="ECO:0007669"/>
    <property type="project" value="InterPro"/>
</dbReference>
<dbReference type="PANTHER" id="PTHR43792:SF8">
    <property type="entry name" value="[RIBOSOMAL PROTEIN US5]-ALANINE N-ACETYLTRANSFERASE"/>
    <property type="match status" value="1"/>
</dbReference>
<feature type="domain" description="N-acetyltransferase" evidence="4">
    <location>
        <begin position="12"/>
        <end position="179"/>
    </location>
</feature>
<name>M0LSU5_9EURY</name>
<dbReference type="InterPro" id="IPR016181">
    <property type="entry name" value="Acyl_CoA_acyltransferase"/>
</dbReference>
<evidence type="ECO:0000313" key="5">
    <source>
        <dbReference type="EMBL" id="EMA36491.1"/>
    </source>
</evidence>
<gene>
    <name evidence="5" type="ORF">C447_14576</name>
</gene>
<keyword evidence="2" id="KW-0012">Acyltransferase</keyword>
<proteinExistence type="inferred from homology"/>
<dbReference type="PATRIC" id="fig|1132509.6.peg.3396"/>
<dbReference type="InterPro" id="IPR000182">
    <property type="entry name" value="GNAT_dom"/>
</dbReference>
<dbReference type="Proteomes" id="UP000011566">
    <property type="component" value="Unassembled WGS sequence"/>
</dbReference>
<protein>
    <submittedName>
        <fullName evidence="5">Protein N-acetyltransferase-like protein</fullName>
    </submittedName>
</protein>
<keyword evidence="6" id="KW-1185">Reference proteome</keyword>
<evidence type="ECO:0000256" key="3">
    <source>
        <dbReference type="ARBA" id="ARBA00038502"/>
    </source>
</evidence>
<organism evidence="5 6">
    <name type="scientific">Halococcus hamelinensis 100A6</name>
    <dbReference type="NCBI Taxonomy" id="1132509"/>
    <lineage>
        <taxon>Archaea</taxon>
        <taxon>Methanobacteriati</taxon>
        <taxon>Methanobacteriota</taxon>
        <taxon>Stenosarchaea group</taxon>
        <taxon>Halobacteria</taxon>
        <taxon>Halobacteriales</taxon>
        <taxon>Halococcaceae</taxon>
        <taxon>Halococcus</taxon>
    </lineage>
</organism>
<dbReference type="PANTHER" id="PTHR43792">
    <property type="entry name" value="GNAT FAMILY, PUTATIVE (AFU_ORTHOLOGUE AFUA_3G00765)-RELATED-RELATED"/>
    <property type="match status" value="1"/>
</dbReference>
<evidence type="ECO:0000256" key="1">
    <source>
        <dbReference type="ARBA" id="ARBA00022679"/>
    </source>
</evidence>
<keyword evidence="1 5" id="KW-0808">Transferase</keyword>
<evidence type="ECO:0000256" key="2">
    <source>
        <dbReference type="ARBA" id="ARBA00023315"/>
    </source>
</evidence>
<accession>M0LSU5</accession>
<dbReference type="PROSITE" id="PS51186">
    <property type="entry name" value="GNAT"/>
    <property type="match status" value="1"/>
</dbReference>
<dbReference type="InterPro" id="IPR051531">
    <property type="entry name" value="N-acetyltransferase"/>
</dbReference>
<dbReference type="Gene3D" id="3.40.630.30">
    <property type="match status" value="1"/>
</dbReference>